<comment type="subcellular location">
    <subcellularLocation>
        <location evidence="1">Cell membrane</location>
        <topology evidence="1">Peripheral membrane protein</topology>
        <orientation evidence="1">Cytoplasmic side</orientation>
    </subcellularLocation>
</comment>
<dbReference type="NCBIfam" id="TIGR00278">
    <property type="entry name" value="membrane protein insertion efficiency factor YidD"/>
    <property type="match status" value="1"/>
</dbReference>
<feature type="compositionally biased region" description="Basic and acidic residues" evidence="2">
    <location>
        <begin position="79"/>
        <end position="91"/>
    </location>
</feature>
<comment type="function">
    <text evidence="1">Could be involved in insertion of integral membrane proteins into the membrane.</text>
</comment>
<dbReference type="EMBL" id="PIPS01000001">
    <property type="protein sequence ID" value="RUO45671.1"/>
    <property type="molecule type" value="Genomic_DNA"/>
</dbReference>
<reference evidence="4" key="1">
    <citation type="journal article" date="2018" name="Front. Microbiol.">
        <title>Genome-Based Analysis Reveals the Taxonomy and Diversity of the Family Idiomarinaceae.</title>
        <authorList>
            <person name="Liu Y."/>
            <person name="Lai Q."/>
            <person name="Shao Z."/>
        </authorList>
    </citation>
    <scope>NUCLEOTIDE SEQUENCE [LARGE SCALE GENOMIC DNA]</scope>
    <source>
        <strain evidence="4">SN-14</strain>
    </source>
</reference>
<comment type="caution">
    <text evidence="3">The sequence shown here is derived from an EMBL/GenBank/DDBJ whole genome shotgun (WGS) entry which is preliminary data.</text>
</comment>
<feature type="region of interest" description="Disordered" evidence="2">
    <location>
        <begin position="68"/>
        <end position="91"/>
    </location>
</feature>
<dbReference type="RefSeq" id="WP_105307642.1">
    <property type="nucleotide sequence ID" value="NZ_PIPS01000001.1"/>
</dbReference>
<dbReference type="GO" id="GO:0005886">
    <property type="term" value="C:plasma membrane"/>
    <property type="evidence" value="ECO:0007669"/>
    <property type="project" value="UniProtKB-SubCell"/>
</dbReference>
<evidence type="ECO:0000256" key="2">
    <source>
        <dbReference type="SAM" id="MobiDB-lite"/>
    </source>
</evidence>
<dbReference type="PANTHER" id="PTHR33383">
    <property type="entry name" value="MEMBRANE PROTEIN INSERTION EFFICIENCY FACTOR-RELATED"/>
    <property type="match status" value="1"/>
</dbReference>
<dbReference type="HAMAP" id="MF_00386">
    <property type="entry name" value="UPF0161_YidD"/>
    <property type="match status" value="1"/>
</dbReference>
<name>A0AA94EHI1_9GAMM</name>
<dbReference type="Pfam" id="PF01809">
    <property type="entry name" value="YidD"/>
    <property type="match status" value="1"/>
</dbReference>
<accession>A0AA94EHI1</accession>
<dbReference type="AlphaFoldDB" id="A0AA94EHI1"/>
<protein>
    <recommendedName>
        <fullName evidence="1">Putative membrane protein insertion efficiency factor</fullName>
    </recommendedName>
</protein>
<sequence length="91" mass="9906">MAKIGKALRAIPVALIKIYQWTLSPLMGPRCRFYPSCSHYACEAIEKHGTIRGVGLAAKRIARCHPGSEGGFDPVPDAKASHNDALHSHEQ</sequence>
<dbReference type="PANTHER" id="PTHR33383:SF1">
    <property type="entry name" value="MEMBRANE PROTEIN INSERTION EFFICIENCY FACTOR-RELATED"/>
    <property type="match status" value="1"/>
</dbReference>
<comment type="similarity">
    <text evidence="1">Belongs to the UPF0161 family.</text>
</comment>
<dbReference type="InterPro" id="IPR002696">
    <property type="entry name" value="Membr_insert_effic_factor_YidD"/>
</dbReference>
<keyword evidence="4" id="KW-1185">Reference proteome</keyword>
<evidence type="ECO:0000313" key="4">
    <source>
        <dbReference type="Proteomes" id="UP000286680"/>
    </source>
</evidence>
<keyword evidence="1" id="KW-0472">Membrane</keyword>
<evidence type="ECO:0000256" key="1">
    <source>
        <dbReference type="HAMAP-Rule" id="MF_00386"/>
    </source>
</evidence>
<keyword evidence="1" id="KW-1003">Cell membrane</keyword>
<dbReference type="SMART" id="SM01234">
    <property type="entry name" value="Haemolytic"/>
    <property type="match status" value="1"/>
</dbReference>
<proteinExistence type="inferred from homology"/>
<organism evidence="3 4">
    <name type="scientific">Idiomarina aquatica</name>
    <dbReference type="NCBI Taxonomy" id="1327752"/>
    <lineage>
        <taxon>Bacteria</taxon>
        <taxon>Pseudomonadati</taxon>
        <taxon>Pseudomonadota</taxon>
        <taxon>Gammaproteobacteria</taxon>
        <taxon>Alteromonadales</taxon>
        <taxon>Idiomarinaceae</taxon>
        <taxon>Idiomarina</taxon>
    </lineage>
</organism>
<evidence type="ECO:0000313" key="3">
    <source>
        <dbReference type="EMBL" id="RUO45671.1"/>
    </source>
</evidence>
<dbReference type="Proteomes" id="UP000286680">
    <property type="component" value="Unassembled WGS sequence"/>
</dbReference>
<gene>
    <name evidence="3" type="ORF">CWE23_06710</name>
</gene>